<reference evidence="2" key="1">
    <citation type="journal article" date="2015" name="Proc. Natl. Acad. Sci. U.S.A.">
        <title>Networks of energetic and metabolic interactions define dynamics in microbial communities.</title>
        <authorList>
            <person name="Embree M."/>
            <person name="Liu J.K."/>
            <person name="Al-Bassam M.M."/>
            <person name="Zengler K."/>
        </authorList>
    </citation>
    <scope>NUCLEOTIDE SEQUENCE</scope>
</reference>
<gene>
    <name evidence="2" type="ORF">ASZ90_004177</name>
</gene>
<accession>A0A0W8FYQ0</accession>
<name>A0A0W8FYQ0_9ZZZZ</name>
<feature type="domain" description="FlgD/Vpr Ig-like" evidence="1">
    <location>
        <begin position="1082"/>
        <end position="1138"/>
    </location>
</feature>
<proteinExistence type="predicted"/>
<sequence length="1151" mass="127710">MWESENMADLWSPLHYKDVDINMGVSYRTEGVNTNPANDDAKWYVSYSFYRENGTLIGEKKFELDQSVANSGGWITDSTAIGEIILPEDSYTTIIRFVGGKDAVGTVWADNFVFVGREGWAGQNWNTQVGVPTGWFYWLPPIGGNDGQLTAGYENTIVTDEESYHGNYSLKFDIPEGTRDGFVGTGRYKLNDVTAGDKVRISLWVKGENLEPDSVAVVGDQWSLAITPIFHNTIGNNEGWGEFWASDIPLVFPHATSFDWTQFYVDVPVQEGAVSISVRIHPLGRFQGTIYCDALTIEKLDIPEISEVGSFEQDLPSYWTKGSEPGGSTLTWAKDQFVSMGRSLKITKNATGEAAMWESENMADLWSPLHYKDVDIDLGVTYRTLGVNTNPSTDDERWYVSYSFYRENGTPIGEKKFELDQSVANSGAWIEVNTEIGEVILPEDSYTTIIRFVGGKDAVGTVWADNFVFVGREGWAGQNWNTQVGVPTGWFYWLPPIGGNDGELTAGYENTIVTDEESYHGNYSLKFDIPEGTRDGFVGTRRYAIGSDGSSFSRSGSGDITALENVQPGDILRISLWVKGENLEPDSVAVVGDQWSLAITPIFHNTLGNNEGWGEFWASDIPLVFPHATSFDWTQFYVDIPVQEGAVSISVRIHPLGRFQGTIYCDALTIEKLDIPEISEIGSFEQGLPSYWTKGSEPGGSTLTWATDQFISMGRSLKITKNATGEAAMWESENMADLWSPLHYKDVDINMGVSYRTEGVNTNPANDDAKWYVSYSFYRENGTLIGEKKFELDQSVANSGGWITDSTAIGEIILPEDSYTTIIRFVGGKDAVGTVWADNFVFVGREGWAGQNWNTQVGVPTGWFYWLPPIGGNDGQLTAGYENTIVTDEESYHGNYSLKFDIPEGTRDGFVGTRRYALGSDGSSMSRSGSGDITSLENVQPGDILRISLWVKGENLEPDSVAVVGDQWSLAITPIFHNTIGNNEGWGEFWASDIPLIFPHATSFDWTQFYVDIPVQEGAVSISVRIHPLGRFQGTIYCDALTIKKANTVTDVEGDQFLPTDYSLFQNYPNPFNPSTVISYALPEHSVVTIKIYDMLGREVKSLINEEKNAGVHNITWNAENNYGSKVASGTYIYTIKAGKFYQAKKMIMLK</sequence>
<dbReference type="Gene3D" id="2.60.40.4070">
    <property type="match status" value="1"/>
</dbReference>
<dbReference type="InterPro" id="IPR026444">
    <property type="entry name" value="Secre_tail"/>
</dbReference>
<dbReference type="InterPro" id="IPR025965">
    <property type="entry name" value="FlgD/Vpr_Ig-like"/>
</dbReference>
<dbReference type="AlphaFoldDB" id="A0A0W8FYQ0"/>
<dbReference type="Gene3D" id="2.60.120.260">
    <property type="entry name" value="Galactose-binding domain-like"/>
    <property type="match status" value="5"/>
</dbReference>
<evidence type="ECO:0000313" key="2">
    <source>
        <dbReference type="EMBL" id="KUG25997.1"/>
    </source>
</evidence>
<evidence type="ECO:0000259" key="1">
    <source>
        <dbReference type="Pfam" id="PF13860"/>
    </source>
</evidence>
<organism evidence="2">
    <name type="scientific">hydrocarbon metagenome</name>
    <dbReference type="NCBI Taxonomy" id="938273"/>
    <lineage>
        <taxon>unclassified sequences</taxon>
        <taxon>metagenomes</taxon>
        <taxon>ecological metagenomes</taxon>
    </lineage>
</organism>
<dbReference type="Pfam" id="PF13860">
    <property type="entry name" value="FlgD_ig"/>
    <property type="match status" value="1"/>
</dbReference>
<dbReference type="EMBL" id="LNQE01000559">
    <property type="protein sequence ID" value="KUG25997.1"/>
    <property type="molecule type" value="Genomic_DNA"/>
</dbReference>
<dbReference type="NCBIfam" id="TIGR04183">
    <property type="entry name" value="Por_Secre_tail"/>
    <property type="match status" value="1"/>
</dbReference>
<comment type="caution">
    <text evidence="2">The sequence shown here is derived from an EMBL/GenBank/DDBJ whole genome shotgun (WGS) entry which is preliminary data.</text>
</comment>
<protein>
    <recommendedName>
        <fullName evidence="1">FlgD/Vpr Ig-like domain-containing protein</fullName>
    </recommendedName>
</protein>